<evidence type="ECO:0000256" key="6">
    <source>
        <dbReference type="ARBA" id="ARBA00023242"/>
    </source>
</evidence>
<dbReference type="GO" id="GO:0000981">
    <property type="term" value="F:DNA-binding transcription factor activity, RNA polymerase II-specific"/>
    <property type="evidence" value="ECO:0007669"/>
    <property type="project" value="TreeGrafter"/>
</dbReference>
<dbReference type="SMART" id="SM00355">
    <property type="entry name" value="ZnF_C2H2"/>
    <property type="match status" value="3"/>
</dbReference>
<evidence type="ECO:0000256" key="5">
    <source>
        <dbReference type="ARBA" id="ARBA00022833"/>
    </source>
</evidence>
<dbReference type="PROSITE" id="PS50157">
    <property type="entry name" value="ZINC_FINGER_C2H2_2"/>
    <property type="match status" value="3"/>
</dbReference>
<dbReference type="PANTHER" id="PTHR24388">
    <property type="entry name" value="ZINC FINGER PROTEIN"/>
    <property type="match status" value="1"/>
</dbReference>
<dbReference type="GO" id="GO:0005634">
    <property type="term" value="C:nucleus"/>
    <property type="evidence" value="ECO:0007669"/>
    <property type="project" value="UniProtKB-SubCell"/>
</dbReference>
<dbReference type="InterPro" id="IPR013087">
    <property type="entry name" value="Znf_C2H2_type"/>
</dbReference>
<evidence type="ECO:0000256" key="2">
    <source>
        <dbReference type="ARBA" id="ARBA00022723"/>
    </source>
</evidence>
<accession>A0A1X2G4U0</accession>
<dbReference type="Gene3D" id="3.30.160.60">
    <property type="entry name" value="Classic Zinc Finger"/>
    <property type="match status" value="3"/>
</dbReference>
<sequence length="304" mass="33919">MNNKQDANMSATLSNRLILSLLEQPSPFLHSVAPSPAMSTPCLDTFSTPFTPAAAGFLTTDSPMMSTPFMDPLMTQYATPFLDASATPFMDANDGFEQYFTPMMTPSLALHDVASLDPSTLLTQTNIQAQVPANDDDSLFPPLTQEQEQQKVVASSGLGSDVTDFDGLFDDLFAEVDAFPSNDVQQSSAKGKPSKKRKRDGDDQVQAILKLARLDENQQYVCPLCDRTFRRRYNLGTHIRTHNKERLRPYPCDMCPKTFDRKHDCARHISTVHMGERAFRCGPCKVAFSRRDALHRHQLQKHAG</sequence>
<dbReference type="GO" id="GO:0000978">
    <property type="term" value="F:RNA polymerase II cis-regulatory region sequence-specific DNA binding"/>
    <property type="evidence" value="ECO:0007669"/>
    <property type="project" value="TreeGrafter"/>
</dbReference>
<name>A0A1X2G4U0_9FUNG</name>
<organism evidence="10 11">
    <name type="scientific">Hesseltinella vesiculosa</name>
    <dbReference type="NCBI Taxonomy" id="101127"/>
    <lineage>
        <taxon>Eukaryota</taxon>
        <taxon>Fungi</taxon>
        <taxon>Fungi incertae sedis</taxon>
        <taxon>Mucoromycota</taxon>
        <taxon>Mucoromycotina</taxon>
        <taxon>Mucoromycetes</taxon>
        <taxon>Mucorales</taxon>
        <taxon>Cunninghamellaceae</taxon>
        <taxon>Hesseltinella</taxon>
    </lineage>
</organism>
<feature type="domain" description="C2H2-type" evidence="9">
    <location>
        <begin position="279"/>
        <end position="304"/>
    </location>
</feature>
<evidence type="ECO:0000256" key="3">
    <source>
        <dbReference type="ARBA" id="ARBA00022737"/>
    </source>
</evidence>
<dbReference type="STRING" id="101127.A0A1X2G4U0"/>
<evidence type="ECO:0000256" key="1">
    <source>
        <dbReference type="ARBA" id="ARBA00004123"/>
    </source>
</evidence>
<comment type="caution">
    <text evidence="10">The sequence shown here is derived from an EMBL/GenBank/DDBJ whole genome shotgun (WGS) entry which is preliminary data.</text>
</comment>
<dbReference type="PANTHER" id="PTHR24388:SF54">
    <property type="entry name" value="PROTEIN ESCARGOT"/>
    <property type="match status" value="1"/>
</dbReference>
<dbReference type="SUPFAM" id="SSF57667">
    <property type="entry name" value="beta-beta-alpha zinc fingers"/>
    <property type="match status" value="2"/>
</dbReference>
<evidence type="ECO:0000259" key="9">
    <source>
        <dbReference type="PROSITE" id="PS50157"/>
    </source>
</evidence>
<evidence type="ECO:0000313" key="11">
    <source>
        <dbReference type="Proteomes" id="UP000242146"/>
    </source>
</evidence>
<keyword evidence="11" id="KW-1185">Reference proteome</keyword>
<keyword evidence="3" id="KW-0677">Repeat</keyword>
<dbReference type="Pfam" id="PF00096">
    <property type="entry name" value="zf-C2H2"/>
    <property type="match status" value="2"/>
</dbReference>
<proteinExistence type="predicted"/>
<keyword evidence="4 7" id="KW-0863">Zinc-finger</keyword>
<dbReference type="EMBL" id="MCGT01000044">
    <property type="protein sequence ID" value="ORX45082.1"/>
    <property type="molecule type" value="Genomic_DNA"/>
</dbReference>
<dbReference type="Proteomes" id="UP000242146">
    <property type="component" value="Unassembled WGS sequence"/>
</dbReference>
<comment type="subcellular location">
    <subcellularLocation>
        <location evidence="1">Nucleus</location>
    </subcellularLocation>
</comment>
<keyword evidence="2" id="KW-0479">Metal-binding</keyword>
<feature type="region of interest" description="Disordered" evidence="8">
    <location>
        <begin position="182"/>
        <end position="202"/>
    </location>
</feature>
<gene>
    <name evidence="10" type="ORF">DM01DRAFT_1340165</name>
</gene>
<reference evidence="10 11" key="1">
    <citation type="submission" date="2016-07" db="EMBL/GenBank/DDBJ databases">
        <title>Pervasive Adenine N6-methylation of Active Genes in Fungi.</title>
        <authorList>
            <consortium name="DOE Joint Genome Institute"/>
            <person name="Mondo S.J."/>
            <person name="Dannebaum R.O."/>
            <person name="Kuo R.C."/>
            <person name="Labutti K."/>
            <person name="Haridas S."/>
            <person name="Kuo A."/>
            <person name="Salamov A."/>
            <person name="Ahrendt S.R."/>
            <person name="Lipzen A."/>
            <person name="Sullivan W."/>
            <person name="Andreopoulos W.B."/>
            <person name="Clum A."/>
            <person name="Lindquist E."/>
            <person name="Daum C."/>
            <person name="Ramamoorthy G.K."/>
            <person name="Gryganskyi A."/>
            <person name="Culley D."/>
            <person name="Magnuson J.K."/>
            <person name="James T.Y."/>
            <person name="O'Malley M.A."/>
            <person name="Stajich J.E."/>
            <person name="Spatafora J.W."/>
            <person name="Visel A."/>
            <person name="Grigoriev I.V."/>
        </authorList>
    </citation>
    <scope>NUCLEOTIDE SEQUENCE [LARGE SCALE GENOMIC DNA]</scope>
    <source>
        <strain evidence="10 11">NRRL 3301</strain>
    </source>
</reference>
<evidence type="ECO:0000313" key="10">
    <source>
        <dbReference type="EMBL" id="ORX45082.1"/>
    </source>
</evidence>
<evidence type="ECO:0000256" key="7">
    <source>
        <dbReference type="PROSITE-ProRule" id="PRU00042"/>
    </source>
</evidence>
<dbReference type="GO" id="GO:0008270">
    <property type="term" value="F:zinc ion binding"/>
    <property type="evidence" value="ECO:0007669"/>
    <property type="project" value="UniProtKB-KW"/>
</dbReference>
<dbReference type="InterPro" id="IPR036236">
    <property type="entry name" value="Znf_C2H2_sf"/>
</dbReference>
<dbReference type="PROSITE" id="PS00028">
    <property type="entry name" value="ZINC_FINGER_C2H2_1"/>
    <property type="match status" value="3"/>
</dbReference>
<dbReference type="AlphaFoldDB" id="A0A1X2G4U0"/>
<feature type="domain" description="C2H2-type" evidence="9">
    <location>
        <begin position="250"/>
        <end position="278"/>
    </location>
</feature>
<protein>
    <recommendedName>
        <fullName evidence="9">C2H2-type domain-containing protein</fullName>
    </recommendedName>
</protein>
<keyword evidence="5" id="KW-0862">Zinc</keyword>
<evidence type="ECO:0000256" key="4">
    <source>
        <dbReference type="ARBA" id="ARBA00022771"/>
    </source>
</evidence>
<dbReference type="InterPro" id="IPR050527">
    <property type="entry name" value="Snail/Krueppel_Znf"/>
</dbReference>
<feature type="domain" description="C2H2-type" evidence="9">
    <location>
        <begin position="220"/>
        <end position="247"/>
    </location>
</feature>
<evidence type="ECO:0000256" key="8">
    <source>
        <dbReference type="SAM" id="MobiDB-lite"/>
    </source>
</evidence>
<keyword evidence="6" id="KW-0539">Nucleus</keyword>
<dbReference type="OrthoDB" id="8117402at2759"/>